<organism evidence="4 5">
    <name type="scientific">Desulfonema ishimotonii</name>
    <dbReference type="NCBI Taxonomy" id="45657"/>
    <lineage>
        <taxon>Bacteria</taxon>
        <taxon>Pseudomonadati</taxon>
        <taxon>Thermodesulfobacteriota</taxon>
        <taxon>Desulfobacteria</taxon>
        <taxon>Desulfobacterales</taxon>
        <taxon>Desulfococcaceae</taxon>
        <taxon>Desulfonema</taxon>
    </lineage>
</organism>
<dbReference type="Gene3D" id="2.40.50.100">
    <property type="match status" value="1"/>
</dbReference>
<reference evidence="5" key="1">
    <citation type="submission" date="2017-11" db="EMBL/GenBank/DDBJ databases">
        <authorList>
            <person name="Watanabe M."/>
            <person name="Kojima H."/>
        </authorList>
    </citation>
    <scope>NUCLEOTIDE SEQUENCE [LARGE SCALE GENOMIC DNA]</scope>
    <source>
        <strain evidence="5">Tokyo 01</strain>
    </source>
</reference>
<dbReference type="Gene3D" id="2.40.30.170">
    <property type="match status" value="1"/>
</dbReference>
<keyword evidence="3" id="KW-1133">Transmembrane helix</keyword>
<keyword evidence="5" id="KW-1185">Reference proteome</keyword>
<evidence type="ECO:0000256" key="2">
    <source>
        <dbReference type="ARBA" id="ARBA00023054"/>
    </source>
</evidence>
<dbReference type="Gene3D" id="1.10.287.470">
    <property type="entry name" value="Helix hairpin bin"/>
    <property type="match status" value="1"/>
</dbReference>
<reference evidence="5" key="2">
    <citation type="submission" date="2019-01" db="EMBL/GenBank/DDBJ databases">
        <title>Genome sequence of Desulfonema ishimotonii strain Tokyo 01.</title>
        <authorList>
            <person name="Fukui M."/>
        </authorList>
    </citation>
    <scope>NUCLEOTIDE SEQUENCE [LARGE SCALE GENOMIC DNA]</scope>
    <source>
        <strain evidence="5">Tokyo 01</strain>
    </source>
</reference>
<dbReference type="InterPro" id="IPR050465">
    <property type="entry name" value="UPF0194_transport"/>
</dbReference>
<keyword evidence="2" id="KW-0175">Coiled coil</keyword>
<keyword evidence="3" id="KW-0472">Membrane</keyword>
<comment type="subcellular location">
    <subcellularLocation>
        <location evidence="1">Cell envelope</location>
    </subcellularLocation>
</comment>
<feature type="transmembrane region" description="Helical" evidence="3">
    <location>
        <begin position="172"/>
        <end position="191"/>
    </location>
</feature>
<evidence type="ECO:0000313" key="5">
    <source>
        <dbReference type="Proteomes" id="UP000288096"/>
    </source>
</evidence>
<evidence type="ECO:0000256" key="3">
    <source>
        <dbReference type="SAM" id="Phobius"/>
    </source>
</evidence>
<evidence type="ECO:0000313" key="4">
    <source>
        <dbReference type="EMBL" id="GBC59600.1"/>
    </source>
</evidence>
<protein>
    <submittedName>
        <fullName evidence="4">Multidrug transporter</fullName>
    </submittedName>
</protein>
<dbReference type="GO" id="GO:0030313">
    <property type="term" value="C:cell envelope"/>
    <property type="evidence" value="ECO:0007669"/>
    <property type="project" value="UniProtKB-SubCell"/>
</dbReference>
<accession>A0A401FRM1</accession>
<dbReference type="EMBL" id="BEXT01000001">
    <property type="protein sequence ID" value="GBC59600.1"/>
    <property type="molecule type" value="Genomic_DNA"/>
</dbReference>
<proteinExistence type="predicted"/>
<comment type="caution">
    <text evidence="4">The sequence shown here is derived from an EMBL/GenBank/DDBJ whole genome shotgun (WGS) entry which is preliminary data.</text>
</comment>
<dbReference type="Proteomes" id="UP000288096">
    <property type="component" value="Unassembled WGS sequence"/>
</dbReference>
<evidence type="ECO:0000256" key="1">
    <source>
        <dbReference type="ARBA" id="ARBA00004196"/>
    </source>
</evidence>
<name>A0A401FRM1_9BACT</name>
<dbReference type="PANTHER" id="PTHR32347:SF23">
    <property type="entry name" value="BLL5650 PROTEIN"/>
    <property type="match status" value="1"/>
</dbReference>
<dbReference type="PANTHER" id="PTHR32347">
    <property type="entry name" value="EFFLUX SYSTEM COMPONENT YKNX-RELATED"/>
    <property type="match status" value="1"/>
</dbReference>
<gene>
    <name evidence="4" type="ORF">DENIS_0539</name>
</gene>
<sequence length="438" mass="48309">MVLARFIRLCSSVFSASVSQEAAALIVNRISDLVRVDRAVLVRLRGRNAILAVTGGGAAAQDSAFAGAVDTLRRQYEQRPEAVVVPRISPEKKELSSHLWKSQQAMNGTQILWLPLWLSSDRSIPPKYALWLERWHGHRWEKSDIELLQHAALFLGHGLMRPRTATHSGRRFIRIALALALLVFLALPVTGSVTAPVRVVPDHPHHVFAPMDGILKDLLVRPGQWVNKNESLFHYDTRVLDKRLDEAYRNVAVAKAKFVRLQGAAHRDPDARADLPVQELEVGQAEAEAEFMVRQRERAEVRTSEPGVIVLDDPDALIGAPLQTGQAVLSVADPAETKLRIMVPASDVGFLKKGARVSVRLDSSPFQSFSALITRIGFDVRVSQNGVPSVLTEAIWLGDPPDVQPGQKGTSKIFGGSTFMGIQILRKPLIRLRSLIGI</sequence>
<dbReference type="SUPFAM" id="SSF111369">
    <property type="entry name" value="HlyD-like secretion proteins"/>
    <property type="match status" value="1"/>
</dbReference>
<keyword evidence="3" id="KW-0812">Transmembrane</keyword>
<dbReference type="AlphaFoldDB" id="A0A401FRM1"/>